<sequence>MSSGTSPASIVTAASAAGVGAASGGGATSLIDSRKNWIVNKWAGSQVQIIKPDGREYFCNILTNTANQLNFAVLPGGNSVAPGDIYVILSSNDPAGARIIRWGRDVTPTWIYAAEVAGPAAGTALVTQGVGAGHAGYIYGFFISVGEGNDFLLNWTSGGLAYSKRLVFGAGGTVESVDQIPLNEGLAADGGTNITITNVNVGGGAIVYQANLLYAEV</sequence>
<proteinExistence type="predicted"/>
<organism evidence="1">
    <name type="scientific">viral metagenome</name>
    <dbReference type="NCBI Taxonomy" id="1070528"/>
    <lineage>
        <taxon>unclassified sequences</taxon>
        <taxon>metagenomes</taxon>
        <taxon>organismal metagenomes</taxon>
    </lineage>
</organism>
<accession>A0A6M3LTD8</accession>
<gene>
    <name evidence="1" type="ORF">MM171A01725_0010</name>
</gene>
<name>A0A6M3LTD8_9ZZZZ</name>
<evidence type="ECO:0000313" key="1">
    <source>
        <dbReference type="EMBL" id="QJA98520.1"/>
    </source>
</evidence>
<dbReference type="AlphaFoldDB" id="A0A6M3LTD8"/>
<reference evidence="1" key="1">
    <citation type="submission" date="2020-03" db="EMBL/GenBank/DDBJ databases">
        <title>The deep terrestrial virosphere.</title>
        <authorList>
            <person name="Holmfeldt K."/>
            <person name="Nilsson E."/>
            <person name="Simone D."/>
            <person name="Lopez-Fernandez M."/>
            <person name="Wu X."/>
            <person name="de Brujin I."/>
            <person name="Lundin D."/>
            <person name="Andersson A."/>
            <person name="Bertilsson S."/>
            <person name="Dopson M."/>
        </authorList>
    </citation>
    <scope>NUCLEOTIDE SEQUENCE</scope>
    <source>
        <strain evidence="1">MM171A01725</strain>
    </source>
</reference>
<protein>
    <submittedName>
        <fullName evidence="1">Uncharacterized protein</fullName>
    </submittedName>
</protein>
<dbReference type="EMBL" id="MT143587">
    <property type="protein sequence ID" value="QJA98520.1"/>
    <property type="molecule type" value="Genomic_DNA"/>
</dbReference>